<accession>A0ABQ8UCP2</accession>
<dbReference type="EMBL" id="JAPMOS010000055">
    <property type="protein sequence ID" value="KAJ4457047.1"/>
    <property type="molecule type" value="Genomic_DNA"/>
</dbReference>
<name>A0ABQ8UCP2_9EUKA</name>
<sequence>MEAGAVALPLARLSRREAALNMLPAPTQAKPKKPSEKPDIKKAWTNLEEAGRSYFCTDWRGQAERQIASRNNFRKFVISYVKAEAREFRKKPETYHMTEGEKAAVKRTYQAAKDAAIARFGDPTRLNPETHKAERKALMKRINGEALRASAKLSASIRREGGHMNGFGASRYPDMGGDFYDRQRVEAPSEEEQARIRAVQQHVAEQMWPGRI</sequence>
<organism evidence="1 2">
    <name type="scientific">Paratrimastix pyriformis</name>
    <dbReference type="NCBI Taxonomy" id="342808"/>
    <lineage>
        <taxon>Eukaryota</taxon>
        <taxon>Metamonada</taxon>
        <taxon>Preaxostyla</taxon>
        <taxon>Paratrimastigidae</taxon>
        <taxon>Paratrimastix</taxon>
    </lineage>
</organism>
<keyword evidence="2" id="KW-1185">Reference proteome</keyword>
<evidence type="ECO:0000313" key="1">
    <source>
        <dbReference type="EMBL" id="KAJ4457047.1"/>
    </source>
</evidence>
<reference evidence="1" key="1">
    <citation type="journal article" date="2022" name="bioRxiv">
        <title>Genomics of Preaxostyla Flagellates Illuminates Evolutionary Transitions and the Path Towards Mitochondrial Loss.</title>
        <authorList>
            <person name="Novak L.V.F."/>
            <person name="Treitli S.C."/>
            <person name="Pyrih J."/>
            <person name="Halakuc P."/>
            <person name="Pipaliya S.V."/>
            <person name="Vacek V."/>
            <person name="Brzon O."/>
            <person name="Soukal P."/>
            <person name="Eme L."/>
            <person name="Dacks J.B."/>
            <person name="Karnkowska A."/>
            <person name="Elias M."/>
            <person name="Hampl V."/>
        </authorList>
    </citation>
    <scope>NUCLEOTIDE SEQUENCE</scope>
    <source>
        <strain evidence="1">RCP-MX</strain>
    </source>
</reference>
<comment type="caution">
    <text evidence="1">The sequence shown here is derived from an EMBL/GenBank/DDBJ whole genome shotgun (WGS) entry which is preliminary data.</text>
</comment>
<gene>
    <name evidence="1" type="ORF">PAPYR_7555</name>
</gene>
<proteinExistence type="predicted"/>
<dbReference type="Proteomes" id="UP001141327">
    <property type="component" value="Unassembled WGS sequence"/>
</dbReference>
<protein>
    <submittedName>
        <fullName evidence="1">Uncharacterized protein</fullName>
    </submittedName>
</protein>
<evidence type="ECO:0000313" key="2">
    <source>
        <dbReference type="Proteomes" id="UP001141327"/>
    </source>
</evidence>